<dbReference type="AlphaFoldDB" id="A0A495M4C2"/>
<proteinExistence type="predicted"/>
<dbReference type="Proteomes" id="UP000277579">
    <property type="component" value="Unassembled WGS sequence"/>
</dbReference>
<sequence>MKKNLFLTVLSFGSLGFVSCTSDDDSNGGSTTPQLELFASSNTSGTITYTDLLASMPTARAFTTGSVDADGIYFDDDRDEVIIASRTNNRLEVYGNFRNTLLTPVTSLTMTASSTTGDFTNAREIAVDGSRVVVVQDQAEINGNVNKLFVYQRTSTGFTLEKTFTIGFKLWGIDIEDGNLYAVVDLTGDIAVFNSVFSKPTGALSPDKRVTIEGLTRTHGITYSDDDNTMILTDVGLATSATDGGIVVIENFNFVFSSTASGGTISLSNQKRIYGPNSLLGNPVDVSYDDETNKIYVAERLNGGGQVLSFAYPTTAQADATPLTVRLEPGVTGIYLRRD</sequence>
<protein>
    <recommendedName>
        <fullName evidence="3">NHL repeat-containing protein</fullName>
    </recommendedName>
</protein>
<evidence type="ECO:0000313" key="2">
    <source>
        <dbReference type="Proteomes" id="UP000277579"/>
    </source>
</evidence>
<dbReference type="OrthoDB" id="834772at2"/>
<keyword evidence="2" id="KW-1185">Reference proteome</keyword>
<comment type="caution">
    <text evidence="1">The sequence shown here is derived from an EMBL/GenBank/DDBJ whole genome shotgun (WGS) entry which is preliminary data.</text>
</comment>
<accession>A0A495M4C2</accession>
<name>A0A495M4C2_9FLAO</name>
<gene>
    <name evidence="1" type="ORF">CLV94_2673</name>
</gene>
<evidence type="ECO:0000313" key="1">
    <source>
        <dbReference type="EMBL" id="RKS20298.1"/>
    </source>
</evidence>
<dbReference type="RefSeq" id="WP_121376971.1">
    <property type="nucleotide sequence ID" value="NZ_RBLC01000004.1"/>
</dbReference>
<reference evidence="1 2" key="1">
    <citation type="submission" date="2018-10" db="EMBL/GenBank/DDBJ databases">
        <title>Genomic Encyclopedia of Archaeal and Bacterial Type Strains, Phase II (KMG-II): from individual species to whole genera.</title>
        <authorList>
            <person name="Goeker M."/>
        </authorList>
    </citation>
    <scope>NUCLEOTIDE SEQUENCE [LARGE SCALE GENOMIC DNA]</scope>
    <source>
        <strain evidence="1 2">DSM 29537</strain>
    </source>
</reference>
<dbReference type="EMBL" id="RBLC01000004">
    <property type="protein sequence ID" value="RKS20298.1"/>
    <property type="molecule type" value="Genomic_DNA"/>
</dbReference>
<organism evidence="1 2">
    <name type="scientific">Flavobacterium endophyticum</name>
    <dbReference type="NCBI Taxonomy" id="1540163"/>
    <lineage>
        <taxon>Bacteria</taxon>
        <taxon>Pseudomonadati</taxon>
        <taxon>Bacteroidota</taxon>
        <taxon>Flavobacteriia</taxon>
        <taxon>Flavobacteriales</taxon>
        <taxon>Flavobacteriaceae</taxon>
        <taxon>Flavobacterium</taxon>
    </lineage>
</organism>
<dbReference type="SUPFAM" id="SSF63825">
    <property type="entry name" value="YWTD domain"/>
    <property type="match status" value="1"/>
</dbReference>
<dbReference type="PROSITE" id="PS51257">
    <property type="entry name" value="PROKAR_LIPOPROTEIN"/>
    <property type="match status" value="1"/>
</dbReference>
<evidence type="ECO:0008006" key="3">
    <source>
        <dbReference type="Google" id="ProtNLM"/>
    </source>
</evidence>